<feature type="non-terminal residue" evidence="3">
    <location>
        <position position="1"/>
    </location>
</feature>
<accession>X1G030</accession>
<dbReference type="InterPro" id="IPR001806">
    <property type="entry name" value="Small_GTPase"/>
</dbReference>
<name>X1G030_9ZZZZ</name>
<dbReference type="Pfam" id="PF00071">
    <property type="entry name" value="Ras"/>
    <property type="match status" value="1"/>
</dbReference>
<dbReference type="CDD" id="cd00154">
    <property type="entry name" value="Rab"/>
    <property type="match status" value="1"/>
</dbReference>
<dbReference type="GO" id="GO:0005525">
    <property type="term" value="F:GTP binding"/>
    <property type="evidence" value="ECO:0007669"/>
    <property type="project" value="UniProtKB-KW"/>
</dbReference>
<dbReference type="FunFam" id="3.40.50.300:FF:001447">
    <property type="entry name" value="Ras-related protein Rab-1B"/>
    <property type="match status" value="1"/>
</dbReference>
<reference evidence="3" key="1">
    <citation type="journal article" date="2014" name="Front. Microbiol.">
        <title>High frequency of phylogenetically diverse reductive dehalogenase-homologous genes in deep subseafloor sedimentary metagenomes.</title>
        <authorList>
            <person name="Kawai M."/>
            <person name="Futagami T."/>
            <person name="Toyoda A."/>
            <person name="Takaki Y."/>
            <person name="Nishi S."/>
            <person name="Hori S."/>
            <person name="Arai W."/>
            <person name="Tsubouchi T."/>
            <person name="Morono Y."/>
            <person name="Uchiyama I."/>
            <person name="Ito T."/>
            <person name="Fujiyama A."/>
            <person name="Inagaki F."/>
            <person name="Takami H."/>
        </authorList>
    </citation>
    <scope>NUCLEOTIDE SEQUENCE</scope>
    <source>
        <strain evidence="3">Expedition CK06-06</strain>
    </source>
</reference>
<dbReference type="NCBIfam" id="TIGR00231">
    <property type="entry name" value="small_GTP"/>
    <property type="match status" value="1"/>
</dbReference>
<comment type="caution">
    <text evidence="3">The sequence shown here is derived from an EMBL/GenBank/DDBJ whole genome shotgun (WGS) entry which is preliminary data.</text>
</comment>
<dbReference type="PRINTS" id="PR00449">
    <property type="entry name" value="RASTRNSFRMNG"/>
</dbReference>
<dbReference type="PROSITE" id="PS51421">
    <property type="entry name" value="RAS"/>
    <property type="match status" value="1"/>
</dbReference>
<dbReference type="PANTHER" id="PTHR47977">
    <property type="entry name" value="RAS-RELATED PROTEIN RAB"/>
    <property type="match status" value="1"/>
</dbReference>
<evidence type="ECO:0000313" key="3">
    <source>
        <dbReference type="EMBL" id="GAH50597.1"/>
    </source>
</evidence>
<evidence type="ECO:0000256" key="1">
    <source>
        <dbReference type="ARBA" id="ARBA00022741"/>
    </source>
</evidence>
<proteinExistence type="predicted"/>
<keyword evidence="2" id="KW-0342">GTP-binding</keyword>
<dbReference type="SMART" id="SM00175">
    <property type="entry name" value="RAB"/>
    <property type="match status" value="1"/>
</dbReference>
<dbReference type="EMBL" id="BARU01024553">
    <property type="protein sequence ID" value="GAH50597.1"/>
    <property type="molecule type" value="Genomic_DNA"/>
</dbReference>
<sequence length="195" mass="22025">QRDIMSDDERGLVYKVTVIGDGAVGKTSLIKKFTKGEFNEQYIMTMGAQFTQYQTKVSGTPLDLVFWDIAGQESFAKLRPNFYQGSSAAIIVFSHEENDHGEKSFKNIIKWLDDIKKNCGRLPIMLFGNKVDLVGNIDSIMKNKENPKSNYNVDVLMKGYNFLGYYLTSALTGQGVNQAFNVLANKLFQIYKNFA</sequence>
<gene>
    <name evidence="3" type="ORF">S03H2_39677</name>
</gene>
<dbReference type="InterPro" id="IPR027417">
    <property type="entry name" value="P-loop_NTPase"/>
</dbReference>
<keyword evidence="1" id="KW-0547">Nucleotide-binding</keyword>
<evidence type="ECO:0008006" key="4">
    <source>
        <dbReference type="Google" id="ProtNLM"/>
    </source>
</evidence>
<dbReference type="InterPro" id="IPR050227">
    <property type="entry name" value="Rab"/>
</dbReference>
<dbReference type="AlphaFoldDB" id="X1G030"/>
<dbReference type="PROSITE" id="PS51419">
    <property type="entry name" value="RAB"/>
    <property type="match status" value="1"/>
</dbReference>
<organism evidence="3">
    <name type="scientific">marine sediment metagenome</name>
    <dbReference type="NCBI Taxonomy" id="412755"/>
    <lineage>
        <taxon>unclassified sequences</taxon>
        <taxon>metagenomes</taxon>
        <taxon>ecological metagenomes</taxon>
    </lineage>
</organism>
<dbReference type="SMART" id="SM00173">
    <property type="entry name" value="RAS"/>
    <property type="match status" value="1"/>
</dbReference>
<protein>
    <recommendedName>
        <fullName evidence="4">GTP-binding protein</fullName>
    </recommendedName>
</protein>
<evidence type="ECO:0000256" key="2">
    <source>
        <dbReference type="ARBA" id="ARBA00023134"/>
    </source>
</evidence>
<dbReference type="PROSITE" id="PS51420">
    <property type="entry name" value="RHO"/>
    <property type="match status" value="1"/>
</dbReference>
<dbReference type="Gene3D" id="3.40.50.300">
    <property type="entry name" value="P-loop containing nucleotide triphosphate hydrolases"/>
    <property type="match status" value="1"/>
</dbReference>
<dbReference type="SMART" id="SM00174">
    <property type="entry name" value="RHO"/>
    <property type="match status" value="1"/>
</dbReference>
<dbReference type="SMART" id="SM00176">
    <property type="entry name" value="RAN"/>
    <property type="match status" value="1"/>
</dbReference>
<dbReference type="SUPFAM" id="SSF52540">
    <property type="entry name" value="P-loop containing nucleoside triphosphate hydrolases"/>
    <property type="match status" value="1"/>
</dbReference>
<dbReference type="GO" id="GO:0003924">
    <property type="term" value="F:GTPase activity"/>
    <property type="evidence" value="ECO:0007669"/>
    <property type="project" value="InterPro"/>
</dbReference>
<dbReference type="InterPro" id="IPR005225">
    <property type="entry name" value="Small_GTP-bd"/>
</dbReference>